<reference evidence="1 2" key="1">
    <citation type="journal article" date="2020" name="Harmful Algae">
        <title>Molecular and morphological characterization of a novel dihydroanatoxin-a producing Microcoleus species (cyanobacteria) from the Russian River, California, USA.</title>
        <authorList>
            <person name="Conklin K.Y."/>
            <person name="Stancheva R."/>
            <person name="Otten T.G."/>
            <person name="Fadness R."/>
            <person name="Boyer G.L."/>
            <person name="Read B."/>
            <person name="Zhang X."/>
            <person name="Sheath R.G."/>
        </authorList>
    </citation>
    <scope>NUCLEOTIDE SEQUENCE [LARGE SCALE GENOMIC DNA]</scope>
    <source>
        <strain evidence="1 2">PTRS2</strain>
    </source>
</reference>
<dbReference type="NCBIfam" id="TIGR04267">
    <property type="entry name" value="mod_HExxH"/>
    <property type="match status" value="1"/>
</dbReference>
<proteinExistence type="predicted"/>
<gene>
    <name evidence="1" type="ORF">WMG39_19470</name>
</gene>
<organism evidence="1 2">
    <name type="scientific">Microcoleus anatoxicus PTRS2</name>
    <dbReference type="NCBI Taxonomy" id="2705321"/>
    <lineage>
        <taxon>Bacteria</taxon>
        <taxon>Bacillati</taxon>
        <taxon>Cyanobacteriota</taxon>
        <taxon>Cyanophyceae</taxon>
        <taxon>Oscillatoriophycideae</taxon>
        <taxon>Oscillatoriales</taxon>
        <taxon>Microcoleaceae</taxon>
        <taxon>Microcoleus</taxon>
        <taxon>Microcoleus anatoxicus</taxon>
    </lineage>
</organism>
<dbReference type="EMBL" id="JBBLXS010000292">
    <property type="protein sequence ID" value="MEK0187014.1"/>
    <property type="molecule type" value="Genomic_DNA"/>
</dbReference>
<dbReference type="InterPro" id="IPR026337">
    <property type="entry name" value="AKG_HExxH"/>
</dbReference>
<sequence>MKIELDINTVKNLVSPTGASDPLVKVIYLAEYHRTLLRLSNLSQKLQSESPKLIHGLTNFSQSFELVKSFSKNAQRKILRYPSFSVWLDTAWQLVNRKAHILFPEMHIKFHLESFQKFVLAMAKYDNIENFECFLYTDHNGIIAIPGTGIYLQHPQHIAFQRLRFVTKNNDSFNIYTDGNQNLEMIQNEIPHLNNGIELNAFDSDLRLGGRYDLNFEELTPNSTIKWLSSLEEAWFWINSCSTLLASEIVMGVQSLVPVHSHAVDVHRSQTFREIPGLLILSWMSDTSVIVEALVHEYHHHKLNALLNLYPIIVEGSPEEIYYSPWRDDPRPLSGILQGIYVFQAVLEFGYKILKTDIPVLQEKRLQQRVYAAKQQLLTALKVLKANAVFSLIGQALIEAIEKNINRFEPEISQTEKQLLDVRLKEHQQKWEAANPNLVGTKILPIKVSVDLAKNDNNTILNQSCQWLGITPNIDLRPLTYLRQPFDSILETLVAIYHDRGLKELEDILKETQLGDSILLDLICGHTAYLNQDYQKAAEFYQSCLEQYPNAPYFWQCFMFALRHLNLLEDYELILLNLDKLVANSLEIKKSIRQNSNSENKVQMMVKLVQTLVN</sequence>
<dbReference type="RefSeq" id="WP_340525126.1">
    <property type="nucleotide sequence ID" value="NZ_JBBLXS010000292.1"/>
</dbReference>
<keyword evidence="2" id="KW-1185">Reference proteome</keyword>
<accession>A0ABU8YRM4</accession>
<protein>
    <submittedName>
        <fullName evidence="1">HEXXH motif-containing putative peptide modification protein</fullName>
    </submittedName>
</protein>
<evidence type="ECO:0000313" key="2">
    <source>
        <dbReference type="Proteomes" id="UP001384579"/>
    </source>
</evidence>
<evidence type="ECO:0000313" key="1">
    <source>
        <dbReference type="EMBL" id="MEK0187014.1"/>
    </source>
</evidence>
<comment type="caution">
    <text evidence="1">The sequence shown here is derived from an EMBL/GenBank/DDBJ whole genome shotgun (WGS) entry which is preliminary data.</text>
</comment>
<name>A0ABU8YRM4_9CYAN</name>
<dbReference type="Proteomes" id="UP001384579">
    <property type="component" value="Unassembled WGS sequence"/>
</dbReference>